<dbReference type="PANTHER" id="PTHR43540:SF6">
    <property type="entry name" value="ISOCHORISMATASE-LIKE DOMAIN-CONTAINING PROTEIN"/>
    <property type="match status" value="1"/>
</dbReference>
<dbReference type="SUPFAM" id="SSF52499">
    <property type="entry name" value="Isochorismatase-like hydrolases"/>
    <property type="match status" value="1"/>
</dbReference>
<dbReference type="AlphaFoldDB" id="A0A9D2RPH4"/>
<dbReference type="Proteomes" id="UP000823823">
    <property type="component" value="Unassembled WGS sequence"/>
</dbReference>
<dbReference type="Gene3D" id="3.40.50.850">
    <property type="entry name" value="Isochorismatase-like"/>
    <property type="match status" value="1"/>
</dbReference>
<dbReference type="EMBL" id="DWZH01000065">
    <property type="protein sequence ID" value="HJB10596.1"/>
    <property type="molecule type" value="Genomic_DNA"/>
</dbReference>
<organism evidence="3 4">
    <name type="scientific">Candidatus Brachybacterium merdavium</name>
    <dbReference type="NCBI Taxonomy" id="2838513"/>
    <lineage>
        <taxon>Bacteria</taxon>
        <taxon>Bacillati</taxon>
        <taxon>Actinomycetota</taxon>
        <taxon>Actinomycetes</taxon>
        <taxon>Micrococcales</taxon>
        <taxon>Dermabacteraceae</taxon>
        <taxon>Brachybacterium</taxon>
    </lineage>
</organism>
<gene>
    <name evidence="3" type="ORF">H9786_08720</name>
</gene>
<dbReference type="CDD" id="cd00431">
    <property type="entry name" value="cysteine_hydrolases"/>
    <property type="match status" value="1"/>
</dbReference>
<reference evidence="3" key="2">
    <citation type="submission" date="2021-04" db="EMBL/GenBank/DDBJ databases">
        <authorList>
            <person name="Gilroy R."/>
        </authorList>
    </citation>
    <scope>NUCLEOTIDE SEQUENCE</scope>
    <source>
        <strain evidence="3">ChiHjej13B12-24818</strain>
    </source>
</reference>
<dbReference type="InterPro" id="IPR050272">
    <property type="entry name" value="Isochorismatase-like_hydrls"/>
</dbReference>
<name>A0A9D2RPH4_9MICO</name>
<evidence type="ECO:0000313" key="4">
    <source>
        <dbReference type="Proteomes" id="UP000823823"/>
    </source>
</evidence>
<evidence type="ECO:0000259" key="2">
    <source>
        <dbReference type="Pfam" id="PF00857"/>
    </source>
</evidence>
<dbReference type="GO" id="GO:0016787">
    <property type="term" value="F:hydrolase activity"/>
    <property type="evidence" value="ECO:0007669"/>
    <property type="project" value="UniProtKB-KW"/>
</dbReference>
<dbReference type="PANTHER" id="PTHR43540">
    <property type="entry name" value="PEROXYUREIDOACRYLATE/UREIDOACRYLATE AMIDOHYDROLASE-RELATED"/>
    <property type="match status" value="1"/>
</dbReference>
<dbReference type="Pfam" id="PF00857">
    <property type="entry name" value="Isochorismatase"/>
    <property type="match status" value="1"/>
</dbReference>
<proteinExistence type="predicted"/>
<comment type="caution">
    <text evidence="3">The sequence shown here is derived from an EMBL/GenBank/DDBJ whole genome shotgun (WGS) entry which is preliminary data.</text>
</comment>
<keyword evidence="1 3" id="KW-0378">Hydrolase</keyword>
<accession>A0A9D2RPH4</accession>
<dbReference type="InterPro" id="IPR000868">
    <property type="entry name" value="Isochorismatase-like_dom"/>
</dbReference>
<sequence>MTRPRDALLLIDLQEAFFESEQLQRARPELVAAVHRLTTAAHTAEVPTFLITTEHSRDRSTWTLTMLDDDRGFLFHGDETTRAIGELDTAGLTRIEKTRDSAFFGTDLLLRLGNLGVDTVLLAGVSTHACIAQTARDAFANNVRAQVVTDATADDRPEHHASVLQLLAEDRQVGMMTVDEASKRWLGAVRPDEA</sequence>
<protein>
    <submittedName>
        <fullName evidence="3">Cysteine hydrolase</fullName>
    </submittedName>
</protein>
<evidence type="ECO:0000313" key="3">
    <source>
        <dbReference type="EMBL" id="HJB10596.1"/>
    </source>
</evidence>
<dbReference type="InterPro" id="IPR036380">
    <property type="entry name" value="Isochorismatase-like_sf"/>
</dbReference>
<evidence type="ECO:0000256" key="1">
    <source>
        <dbReference type="ARBA" id="ARBA00022801"/>
    </source>
</evidence>
<feature type="domain" description="Isochorismatase-like" evidence="2">
    <location>
        <begin position="7"/>
        <end position="177"/>
    </location>
</feature>
<reference evidence="3" key="1">
    <citation type="journal article" date="2021" name="PeerJ">
        <title>Extensive microbial diversity within the chicken gut microbiome revealed by metagenomics and culture.</title>
        <authorList>
            <person name="Gilroy R."/>
            <person name="Ravi A."/>
            <person name="Getino M."/>
            <person name="Pursley I."/>
            <person name="Horton D.L."/>
            <person name="Alikhan N.F."/>
            <person name="Baker D."/>
            <person name="Gharbi K."/>
            <person name="Hall N."/>
            <person name="Watson M."/>
            <person name="Adriaenssens E.M."/>
            <person name="Foster-Nyarko E."/>
            <person name="Jarju S."/>
            <person name="Secka A."/>
            <person name="Antonio M."/>
            <person name="Oren A."/>
            <person name="Chaudhuri R.R."/>
            <person name="La Ragione R."/>
            <person name="Hildebrand F."/>
            <person name="Pallen M.J."/>
        </authorList>
    </citation>
    <scope>NUCLEOTIDE SEQUENCE</scope>
    <source>
        <strain evidence="3">ChiHjej13B12-24818</strain>
    </source>
</reference>